<dbReference type="EMBL" id="BSYO01000030">
    <property type="protein sequence ID" value="GMH26019.1"/>
    <property type="molecule type" value="Genomic_DNA"/>
</dbReference>
<reference evidence="1" key="1">
    <citation type="submission" date="2023-05" db="EMBL/GenBank/DDBJ databases">
        <title>Nepenthes gracilis genome sequencing.</title>
        <authorList>
            <person name="Fukushima K."/>
        </authorList>
    </citation>
    <scope>NUCLEOTIDE SEQUENCE</scope>
    <source>
        <strain evidence="1">SING2019-196</strain>
    </source>
</reference>
<gene>
    <name evidence="1" type="ORF">Nepgr_027862</name>
</gene>
<accession>A0AAD3TB45</accession>
<name>A0AAD3TB45_NEPGR</name>
<evidence type="ECO:0000313" key="2">
    <source>
        <dbReference type="Proteomes" id="UP001279734"/>
    </source>
</evidence>
<keyword evidence="2" id="KW-1185">Reference proteome</keyword>
<organism evidence="1 2">
    <name type="scientific">Nepenthes gracilis</name>
    <name type="common">Slender pitcher plant</name>
    <dbReference type="NCBI Taxonomy" id="150966"/>
    <lineage>
        <taxon>Eukaryota</taxon>
        <taxon>Viridiplantae</taxon>
        <taxon>Streptophyta</taxon>
        <taxon>Embryophyta</taxon>
        <taxon>Tracheophyta</taxon>
        <taxon>Spermatophyta</taxon>
        <taxon>Magnoliopsida</taxon>
        <taxon>eudicotyledons</taxon>
        <taxon>Gunneridae</taxon>
        <taxon>Pentapetalae</taxon>
        <taxon>Caryophyllales</taxon>
        <taxon>Nepenthaceae</taxon>
        <taxon>Nepenthes</taxon>
    </lineage>
</organism>
<dbReference type="Proteomes" id="UP001279734">
    <property type="component" value="Unassembled WGS sequence"/>
</dbReference>
<protein>
    <submittedName>
        <fullName evidence="1">Uncharacterized protein</fullName>
    </submittedName>
</protein>
<dbReference type="AlphaFoldDB" id="A0AAD3TB45"/>
<comment type="caution">
    <text evidence="1">The sequence shown here is derived from an EMBL/GenBank/DDBJ whole genome shotgun (WGS) entry which is preliminary data.</text>
</comment>
<evidence type="ECO:0000313" key="1">
    <source>
        <dbReference type="EMBL" id="GMH26019.1"/>
    </source>
</evidence>
<sequence>MALKAEGKLKDRASSMRFQKAQCFSRIPGDKIEMNQAPRSKLVKLTKGMNVSLMEKDIDSIRVLRKEERRVNSIYDFNSAERDKPKQEDDHLLDLKTGHHEEICEPDVVTVRRVLSIPKEEED</sequence>
<proteinExistence type="predicted"/>